<dbReference type="Pfam" id="PF09998">
    <property type="entry name" value="DUF2239"/>
    <property type="match status" value="1"/>
</dbReference>
<dbReference type="RefSeq" id="WP_009449751.1">
    <property type="nucleotide sequence ID" value="NZ_AMSI01000003.1"/>
</dbReference>
<organism evidence="1 2">
    <name type="scientific">Nitratireductor indicus C115</name>
    <dbReference type="NCBI Taxonomy" id="1231190"/>
    <lineage>
        <taxon>Bacteria</taxon>
        <taxon>Pseudomonadati</taxon>
        <taxon>Pseudomonadota</taxon>
        <taxon>Alphaproteobacteria</taxon>
        <taxon>Hyphomicrobiales</taxon>
        <taxon>Phyllobacteriaceae</taxon>
        <taxon>Nitratireductor</taxon>
    </lineage>
</organism>
<accession>K2P8K3</accession>
<comment type="caution">
    <text evidence="1">The sequence shown here is derived from an EMBL/GenBank/DDBJ whole genome shotgun (WGS) entry which is preliminary data.</text>
</comment>
<dbReference type="eggNOG" id="COG3644">
    <property type="taxonomic scope" value="Bacteria"/>
</dbReference>
<dbReference type="EMBL" id="AMSI01000003">
    <property type="protein sequence ID" value="EKF43551.1"/>
    <property type="molecule type" value="Genomic_DNA"/>
</dbReference>
<proteinExistence type="predicted"/>
<reference evidence="1 2" key="1">
    <citation type="journal article" date="2012" name="J. Bacteriol.">
        <title>Genome Sequence of Nitratireductor indicus Type Strain C115.</title>
        <authorList>
            <person name="Lai Q."/>
            <person name="Li G."/>
            <person name="Yu Z."/>
            <person name="Shao Z."/>
        </authorList>
    </citation>
    <scope>NUCLEOTIDE SEQUENCE [LARGE SCALE GENOMIC DNA]</scope>
    <source>
        <strain evidence="1 2">C115</strain>
    </source>
</reference>
<keyword evidence="2" id="KW-1185">Reference proteome</keyword>
<name>K2P8K3_9HYPH</name>
<protein>
    <recommendedName>
        <fullName evidence="3">DUF2239 domain-containing protein</fullName>
    </recommendedName>
</protein>
<evidence type="ECO:0000313" key="2">
    <source>
        <dbReference type="Proteomes" id="UP000007374"/>
    </source>
</evidence>
<dbReference type="InterPro" id="IPR018715">
    <property type="entry name" value="DUF2239"/>
</dbReference>
<sequence length="190" mass="20643">MSTYTAFCDKQHLASGPAAEVALAAKTKLENSPEASILMFDDESGRQVDFNVTGSAWEVAARLAPAPEKPASPRSPGRPKLGVVAREVTLLPRQWEWLNKQPGGASATLRKLVDAARNAGAPRERMRQAQAAADRFMMAMLGDQPGYEEAARALYAGDERAFQTRIAAWPKDLREHVERLASPAFTAKPA</sequence>
<gene>
    <name evidence="1" type="ORF">NA8A_05948</name>
</gene>
<dbReference type="PATRIC" id="fig|1231190.3.peg.1250"/>
<dbReference type="OrthoDB" id="282960at2"/>
<dbReference type="Proteomes" id="UP000007374">
    <property type="component" value="Unassembled WGS sequence"/>
</dbReference>
<dbReference type="AlphaFoldDB" id="K2P8K3"/>
<evidence type="ECO:0008006" key="3">
    <source>
        <dbReference type="Google" id="ProtNLM"/>
    </source>
</evidence>
<evidence type="ECO:0000313" key="1">
    <source>
        <dbReference type="EMBL" id="EKF43551.1"/>
    </source>
</evidence>